<keyword evidence="4 10" id="KW-0456">Lyase</keyword>
<dbReference type="PIRSF" id="PIRSF006278">
    <property type="entry name" value="ACCD_DCysDesulf"/>
    <property type="match status" value="1"/>
</dbReference>
<proteinExistence type="inferred from homology"/>
<dbReference type="SUPFAM" id="SSF53686">
    <property type="entry name" value="Tryptophan synthase beta subunit-like PLP-dependent enzymes"/>
    <property type="match status" value="1"/>
</dbReference>
<accession>A0A848MEK4</accession>
<comment type="cofactor">
    <cofactor evidence="1">
        <name>pyridoxal 5'-phosphate</name>
        <dbReference type="ChEBI" id="CHEBI:597326"/>
    </cofactor>
</comment>
<evidence type="ECO:0000256" key="6">
    <source>
        <dbReference type="ARBA" id="ARBA00068519"/>
    </source>
</evidence>
<dbReference type="Proteomes" id="UP000585363">
    <property type="component" value="Unassembled WGS sequence"/>
</dbReference>
<feature type="active site" description="Nucleophile" evidence="7">
    <location>
        <position position="76"/>
    </location>
</feature>
<gene>
    <name evidence="10" type="ORF">GW590_01820</name>
</gene>
<dbReference type="GO" id="GO:0019148">
    <property type="term" value="F:D-cysteine desulfhydrase activity"/>
    <property type="evidence" value="ECO:0007669"/>
    <property type="project" value="TreeGrafter"/>
</dbReference>
<dbReference type="PANTHER" id="PTHR43780">
    <property type="entry name" value="1-AMINOCYCLOPROPANE-1-CARBOXYLATE DEAMINASE-RELATED"/>
    <property type="match status" value="1"/>
</dbReference>
<dbReference type="NCBIfam" id="NF003031">
    <property type="entry name" value="PRK03910.1-4"/>
    <property type="match status" value="1"/>
</dbReference>
<organism evidence="10 11">
    <name type="scientific">Rouxiella aceris</name>
    <dbReference type="NCBI Taxonomy" id="2703884"/>
    <lineage>
        <taxon>Bacteria</taxon>
        <taxon>Pseudomonadati</taxon>
        <taxon>Pseudomonadota</taxon>
        <taxon>Gammaproteobacteria</taxon>
        <taxon>Enterobacterales</taxon>
        <taxon>Yersiniaceae</taxon>
        <taxon>Rouxiella</taxon>
    </lineage>
</organism>
<feature type="domain" description="Tryptophan synthase beta chain-like PALP" evidence="9">
    <location>
        <begin position="10"/>
        <end position="319"/>
    </location>
</feature>
<reference evidence="10 11" key="2">
    <citation type="submission" date="2020-06" db="EMBL/GenBank/DDBJ databases">
        <title>Polyphasic characterization of a Rahnella strain isolated from tree sap.</title>
        <authorList>
            <person name="Kim I.S."/>
        </authorList>
    </citation>
    <scope>NUCLEOTIDE SEQUENCE [LARGE SCALE GENOMIC DNA]</scope>
    <source>
        <strain evidence="10 11">SAP-1</strain>
    </source>
</reference>
<comment type="similarity">
    <text evidence="2">Belongs to the ACC deaminase/D-cysteine desulfhydrase family.</text>
</comment>
<evidence type="ECO:0000256" key="1">
    <source>
        <dbReference type="ARBA" id="ARBA00001933"/>
    </source>
</evidence>
<dbReference type="EC" id="4.4.1.25" evidence="5"/>
<evidence type="ECO:0000256" key="5">
    <source>
        <dbReference type="ARBA" id="ARBA00066825"/>
    </source>
</evidence>
<dbReference type="EMBL" id="JAADJU010000001">
    <property type="protein sequence ID" value="NMP25621.1"/>
    <property type="molecule type" value="Genomic_DNA"/>
</dbReference>
<evidence type="ECO:0000256" key="4">
    <source>
        <dbReference type="ARBA" id="ARBA00023239"/>
    </source>
</evidence>
<dbReference type="RefSeq" id="WP_169401307.1">
    <property type="nucleotide sequence ID" value="NZ_JAADJU010000001.1"/>
</dbReference>
<name>A0A848MEK4_9GAMM</name>
<dbReference type="InterPro" id="IPR036052">
    <property type="entry name" value="TrpB-like_PALP_sf"/>
</dbReference>
<evidence type="ECO:0000313" key="10">
    <source>
        <dbReference type="EMBL" id="NMP25621.1"/>
    </source>
</evidence>
<evidence type="ECO:0000256" key="8">
    <source>
        <dbReference type="PIRSR" id="PIRSR006278-2"/>
    </source>
</evidence>
<dbReference type="NCBIfam" id="TIGR01275">
    <property type="entry name" value="ACC_deam_rel"/>
    <property type="match status" value="1"/>
</dbReference>
<comment type="caution">
    <text evidence="10">The sequence shown here is derived from an EMBL/GenBank/DDBJ whole genome shotgun (WGS) entry which is preliminary data.</text>
</comment>
<dbReference type="FunFam" id="3.40.50.1100:FF:000017">
    <property type="entry name" value="D-cysteine desulfhydrase"/>
    <property type="match status" value="1"/>
</dbReference>
<evidence type="ECO:0000313" key="11">
    <source>
        <dbReference type="Proteomes" id="UP000585363"/>
    </source>
</evidence>
<dbReference type="InterPro" id="IPR027278">
    <property type="entry name" value="ACCD_DCysDesulf"/>
</dbReference>
<dbReference type="GO" id="GO:0034011">
    <property type="term" value="F:L-cysteate sulfo-lyase activity"/>
    <property type="evidence" value="ECO:0007669"/>
    <property type="project" value="UniProtKB-EC"/>
</dbReference>
<evidence type="ECO:0000256" key="7">
    <source>
        <dbReference type="PIRSR" id="PIRSR006278-1"/>
    </source>
</evidence>
<dbReference type="InterPro" id="IPR001926">
    <property type="entry name" value="TrpB-like_PALP"/>
</dbReference>
<evidence type="ECO:0000256" key="2">
    <source>
        <dbReference type="ARBA" id="ARBA00008639"/>
    </source>
</evidence>
<keyword evidence="3 8" id="KW-0663">Pyridoxal phosphate</keyword>
<evidence type="ECO:0000256" key="3">
    <source>
        <dbReference type="ARBA" id="ARBA00022898"/>
    </source>
</evidence>
<dbReference type="AlphaFoldDB" id="A0A848MEK4"/>
<sequence length="338" mass="35737">MHLARFPRLSLGHFPTPLEPLTNLSRYLGGPNLYIKRDDCTGLATGGNKTRKLEFLLADALQLGAEVIITQGATQSNHVRQTIAAAAKIGLKTQVLLEQRVADSGDDYQLSGNVLLDNLLGGTIVEQLPAGTDMALAMEKLADKLRGEGHKPYIIPGGGSNPIGALGYVACAEELLYQSSQQRLRIDHIVHATGSTGTQAGLVAGLTATNSGIPLLGISVRAPREKQEQNVYALAQRTRDLLGVPGELPHSAIVVNSDYVGDGYGLPTAGMLEAVTLLAQLEGILLDPVYSGKGMAGLIDLVRKGHFGKDDNVVFIHTGGSAGLFGYRPVLQQAVKHG</sequence>
<dbReference type="Gene3D" id="3.40.50.1100">
    <property type="match status" value="2"/>
</dbReference>
<dbReference type="Pfam" id="PF00291">
    <property type="entry name" value="PALP"/>
    <property type="match status" value="1"/>
</dbReference>
<protein>
    <recommendedName>
        <fullName evidence="6">L-cysteate sulfo-lyase</fullName>
        <ecNumber evidence="5">4.4.1.25</ecNumber>
    </recommendedName>
</protein>
<reference evidence="10 11" key="1">
    <citation type="submission" date="2020-01" db="EMBL/GenBank/DDBJ databases">
        <authorList>
            <person name="Lee S.D."/>
        </authorList>
    </citation>
    <scope>NUCLEOTIDE SEQUENCE [LARGE SCALE GENOMIC DNA]</scope>
    <source>
        <strain evidence="10 11">SAP-1</strain>
    </source>
</reference>
<evidence type="ECO:0000259" key="9">
    <source>
        <dbReference type="Pfam" id="PF00291"/>
    </source>
</evidence>
<dbReference type="PANTHER" id="PTHR43780:SF2">
    <property type="entry name" value="1-AMINOCYCLOPROPANE-1-CARBOXYLATE DEAMINASE-RELATED"/>
    <property type="match status" value="1"/>
</dbReference>
<dbReference type="InterPro" id="IPR005966">
    <property type="entry name" value="D-Cys_desShydrase"/>
</dbReference>
<feature type="modified residue" description="N6-(pyridoxal phosphate)lysine" evidence="8">
    <location>
        <position position="49"/>
    </location>
</feature>
<keyword evidence="11" id="KW-1185">Reference proteome</keyword>